<evidence type="ECO:0000313" key="2">
    <source>
        <dbReference type="Proteomes" id="UP001142444"/>
    </source>
</evidence>
<dbReference type="EMBL" id="JAPHVQ010000004">
    <property type="protein sequence ID" value="MDE8034615.1"/>
    <property type="molecule type" value="Genomic_DNA"/>
</dbReference>
<dbReference type="AlphaFoldDB" id="A0A9X4G5M4"/>
<accession>A0A9X4G5M4</accession>
<dbReference type="Proteomes" id="UP001142444">
    <property type="component" value="Unassembled WGS sequence"/>
</dbReference>
<proteinExistence type="predicted"/>
<organism evidence="1 2">
    <name type="scientific">Actinobacillus equuli subsp. equuli</name>
    <dbReference type="NCBI Taxonomy" id="202947"/>
    <lineage>
        <taxon>Bacteria</taxon>
        <taxon>Pseudomonadati</taxon>
        <taxon>Pseudomonadota</taxon>
        <taxon>Gammaproteobacteria</taxon>
        <taxon>Pasteurellales</taxon>
        <taxon>Pasteurellaceae</taxon>
        <taxon>Actinobacillus</taxon>
    </lineage>
</organism>
<evidence type="ECO:0000313" key="1">
    <source>
        <dbReference type="EMBL" id="MDE8034615.1"/>
    </source>
</evidence>
<reference evidence="1" key="2">
    <citation type="journal article" date="2023" name="Pathogens">
        <title>Pathological Features and Genomic Characterization of an Actinobacillus equuli subsp. equuli Bearing Unique Virulence-Associated Genes from an Adult Horse with Pleuropneumonia.</title>
        <authorList>
            <person name="Kamali M."/>
            <person name="Carossino M."/>
            <person name="Del Piero F."/>
            <person name="Peak L."/>
            <person name="Mitchell M.S."/>
            <person name="Willette J."/>
            <person name="Baker R."/>
            <person name="Li F."/>
            <person name="Kenez A."/>
            <person name="Balasuriya U.B.R."/>
            <person name="Go Y.Y."/>
        </authorList>
    </citation>
    <scope>NUCLEOTIDE SEQUENCE</scope>
    <source>
        <strain evidence="1">4524</strain>
    </source>
</reference>
<protein>
    <recommendedName>
        <fullName evidence="3">AlpA family phage regulatory protein</fullName>
    </recommendedName>
</protein>
<name>A0A9X4G5M4_ACTEU</name>
<reference evidence="1" key="1">
    <citation type="submission" date="2022-11" db="EMBL/GenBank/DDBJ databases">
        <authorList>
            <person name="Kamali M."/>
            <person name="Peak L."/>
            <person name="Go Y.Y."/>
            <person name="Balasuriya U.B.R."/>
            <person name="Carossino M."/>
        </authorList>
    </citation>
    <scope>NUCLEOTIDE SEQUENCE</scope>
    <source>
        <strain evidence="1">4524</strain>
    </source>
</reference>
<sequence>MIENGIQNIEFLRKNEVMKLFNVSRAVFDRWQNPKSEYFREDFPKKIKFNGLVFYVKEEVQRYMQKLIDER</sequence>
<keyword evidence="2" id="KW-1185">Reference proteome</keyword>
<gene>
    <name evidence="1" type="ORF">OQ257_05485</name>
</gene>
<evidence type="ECO:0008006" key="3">
    <source>
        <dbReference type="Google" id="ProtNLM"/>
    </source>
</evidence>
<comment type="caution">
    <text evidence="1">The sequence shown here is derived from an EMBL/GenBank/DDBJ whole genome shotgun (WGS) entry which is preliminary data.</text>
</comment>
<dbReference type="RefSeq" id="WP_275217736.1">
    <property type="nucleotide sequence ID" value="NZ_JAPHVQ010000004.1"/>
</dbReference>